<proteinExistence type="predicted"/>
<gene>
    <name evidence="1" type="ORF">DEX24_10660</name>
</gene>
<reference evidence="1 2" key="1">
    <citation type="submission" date="2018-05" db="EMBL/GenBank/DDBJ databases">
        <title>Kurthia sibirica genome sequence.</title>
        <authorList>
            <person name="Maclea K.S."/>
            <person name="Goen A.E."/>
        </authorList>
    </citation>
    <scope>NUCLEOTIDE SEQUENCE [LARGE SCALE GENOMIC DNA]</scope>
    <source>
        <strain evidence="1 2">ATCC 49154</strain>
    </source>
</reference>
<dbReference type="AlphaFoldDB" id="A0A2U3AKF9"/>
<dbReference type="EMBL" id="QFVR01000013">
    <property type="protein sequence ID" value="PWI25026.1"/>
    <property type="molecule type" value="Genomic_DNA"/>
</dbReference>
<dbReference type="RefSeq" id="WP_109306422.1">
    <property type="nucleotide sequence ID" value="NZ_BJUF01000004.1"/>
</dbReference>
<organism evidence="1 2">
    <name type="scientific">Kurthia sibirica</name>
    <dbReference type="NCBI Taxonomy" id="202750"/>
    <lineage>
        <taxon>Bacteria</taxon>
        <taxon>Bacillati</taxon>
        <taxon>Bacillota</taxon>
        <taxon>Bacilli</taxon>
        <taxon>Bacillales</taxon>
        <taxon>Caryophanaceae</taxon>
        <taxon>Kurthia</taxon>
    </lineage>
</organism>
<evidence type="ECO:0000313" key="1">
    <source>
        <dbReference type="EMBL" id="PWI25026.1"/>
    </source>
</evidence>
<sequence length="116" mass="13634">MLIIKTELFEKFMSRFAGVDMSDKNYEAVQLSVFDLERLESSLRDFSGEYSEQEIFEEEIKTFDFVKSPEGVWSLDHSDFPDDSFDSTVLRKIGYYELDTFKITNFRGHYVSTIHA</sequence>
<comment type="caution">
    <text evidence="1">The sequence shown here is derived from an EMBL/GenBank/DDBJ whole genome shotgun (WGS) entry which is preliminary data.</text>
</comment>
<evidence type="ECO:0000313" key="2">
    <source>
        <dbReference type="Proteomes" id="UP000245938"/>
    </source>
</evidence>
<dbReference type="Proteomes" id="UP000245938">
    <property type="component" value="Unassembled WGS sequence"/>
</dbReference>
<protein>
    <submittedName>
        <fullName evidence="1">Uncharacterized protein</fullName>
    </submittedName>
</protein>
<accession>A0A2U3AKF9</accession>
<keyword evidence="2" id="KW-1185">Reference proteome</keyword>
<name>A0A2U3AKF9_9BACL</name>